<evidence type="ECO:0000313" key="2">
    <source>
        <dbReference type="Proteomes" id="UP000821865"/>
    </source>
</evidence>
<sequence>MTVTRKTVRWLVLLVLDIHSTSDCLLGNCEKGCRVPPGDEMLRSKKNDVYPVGSTFSNRCNDETTCGPDSEWIPPLNYDCNSIDGKSRAYPNVSSHKGKTLIRVKRAASTYDVTTHISNPSIITTIADPNTATAGYAFQAITINYTALVEAKNKILDRCEGCRSGMPPPPSFRYAIMAGDGRDAAYVWHDGYLMRGTPILKCDDAGRWSGTQPECSEEPVSWATQIAMVIITAAVNGAMVFSYLCFCRAKSHTYHIVRTTSDNEEDEELTERAVRHQCDYPLDIRLDKRSELLETVWTSPLSNVRGIESCDRLVRWAHVPWSVAECARNYCSFMGFFHVRLLFEGGHVDLYHVANYLPLSPFLPDDDSYGILGRIMVKGKEKLFTS</sequence>
<evidence type="ECO:0000313" key="1">
    <source>
        <dbReference type="EMBL" id="KAH7945082.1"/>
    </source>
</evidence>
<protein>
    <submittedName>
        <fullName evidence="1">Uncharacterized protein</fullName>
    </submittedName>
</protein>
<name>A0ACB8CJJ3_DERSI</name>
<proteinExistence type="predicted"/>
<dbReference type="Proteomes" id="UP000821865">
    <property type="component" value="Chromosome 6"/>
</dbReference>
<comment type="caution">
    <text evidence="1">The sequence shown here is derived from an EMBL/GenBank/DDBJ whole genome shotgun (WGS) entry which is preliminary data.</text>
</comment>
<gene>
    <name evidence="1" type="ORF">HPB49_006253</name>
</gene>
<accession>A0ACB8CJJ3</accession>
<organism evidence="1 2">
    <name type="scientific">Dermacentor silvarum</name>
    <name type="common">Tick</name>
    <dbReference type="NCBI Taxonomy" id="543639"/>
    <lineage>
        <taxon>Eukaryota</taxon>
        <taxon>Metazoa</taxon>
        <taxon>Ecdysozoa</taxon>
        <taxon>Arthropoda</taxon>
        <taxon>Chelicerata</taxon>
        <taxon>Arachnida</taxon>
        <taxon>Acari</taxon>
        <taxon>Parasitiformes</taxon>
        <taxon>Ixodida</taxon>
        <taxon>Ixodoidea</taxon>
        <taxon>Ixodidae</taxon>
        <taxon>Rhipicephalinae</taxon>
        <taxon>Dermacentor</taxon>
    </lineage>
</organism>
<keyword evidence="2" id="KW-1185">Reference proteome</keyword>
<reference evidence="1" key="1">
    <citation type="submission" date="2020-05" db="EMBL/GenBank/DDBJ databases">
        <title>Large-scale comparative analyses of tick genomes elucidate their genetic diversity and vector capacities.</title>
        <authorList>
            <person name="Jia N."/>
            <person name="Wang J."/>
            <person name="Shi W."/>
            <person name="Du L."/>
            <person name="Sun Y."/>
            <person name="Zhan W."/>
            <person name="Jiang J."/>
            <person name="Wang Q."/>
            <person name="Zhang B."/>
            <person name="Ji P."/>
            <person name="Sakyi L.B."/>
            <person name="Cui X."/>
            <person name="Yuan T."/>
            <person name="Jiang B."/>
            <person name="Yang W."/>
            <person name="Lam T.T.-Y."/>
            <person name="Chang Q."/>
            <person name="Ding S."/>
            <person name="Wang X."/>
            <person name="Zhu J."/>
            <person name="Ruan X."/>
            <person name="Zhao L."/>
            <person name="Wei J."/>
            <person name="Que T."/>
            <person name="Du C."/>
            <person name="Cheng J."/>
            <person name="Dai P."/>
            <person name="Han X."/>
            <person name="Huang E."/>
            <person name="Gao Y."/>
            <person name="Liu J."/>
            <person name="Shao H."/>
            <person name="Ye R."/>
            <person name="Li L."/>
            <person name="Wei W."/>
            <person name="Wang X."/>
            <person name="Wang C."/>
            <person name="Yang T."/>
            <person name="Huo Q."/>
            <person name="Li W."/>
            <person name="Guo W."/>
            <person name="Chen H."/>
            <person name="Zhou L."/>
            <person name="Ni X."/>
            <person name="Tian J."/>
            <person name="Zhou Y."/>
            <person name="Sheng Y."/>
            <person name="Liu T."/>
            <person name="Pan Y."/>
            <person name="Xia L."/>
            <person name="Li J."/>
            <person name="Zhao F."/>
            <person name="Cao W."/>
        </authorList>
    </citation>
    <scope>NUCLEOTIDE SEQUENCE</scope>
    <source>
        <strain evidence="1">Dsil-2018</strain>
    </source>
</reference>
<dbReference type="EMBL" id="CM023475">
    <property type="protein sequence ID" value="KAH7945082.1"/>
    <property type="molecule type" value="Genomic_DNA"/>
</dbReference>